<sequence length="760" mass="85874">MVRRTSGATSRPAPQGGLGFECDKFDKAALDHHYSQYAGKLIDRVEQDSPVHGVTTIHIDSWEMGAQNWTDDFVAQFRRLRGYDPIPYLPAYAGRLVGGRDVAERFLWDVRQTSQDLILANHAEHMKMLARQDGLKLSIEPYDMNPASDLNLGAVADVPMCEFWGHGFHDTTYSCVEATSIAHVLGKTIVAAEAFTGRTQYREHPWAMKTLTDWAFCMGINRLVFHTFAHKPLGDQYRPGMTMGPYGTHWDRGQTFWPMVDSYHQYVTRCSHLLRQGTHVADILYLTPEGVPHIFRPPHTALDGSGQLADQRGYRFDACSSKMLIERAEVVGDRIAFRGDDGRLGTHYRLLVMPLAESMTPELLKRIHTLVAEGATVVGAPPERSPSLMDYPQCDDAVQRIARSLWGDSSVPDEVQVIEHGRGRIYWGGESTRRIDRPSNLANKEKQSWYSDYQATAKILEQLGVRKDFETAGPVRFIHRHTSSRDIYFIANESDENIHPSMTFRVSPSSGRVPELWDPVTCQRKPLAFEKNQDFFTIRQTFAPRQSYFVVFSQSSAASQDLPDSNLVMDRTVALIDGPWNVSFDPNAGGPESTTFESLQDWTSHDESGIRYYSGIAEYSRLFRYDQAVDPDQPIYLDLGVVHDLARVRLNDQDLGVVWCAPWRVDVSSALLKGENRLVIEVANRWRNRLLGDRQPGDADVRTVQFDTGLLGGKAMRAGRYSFTTLRGRWTFSEPEPSGLLGPVRITRDEPLDQTRLDAP</sequence>
<keyword evidence="2 3" id="KW-0378">Hydrolase</keyword>
<name>M5U9P5_9BACT</name>
<dbReference type="Pfam" id="PF17132">
    <property type="entry name" value="Glyco_hydro_106"/>
    <property type="match status" value="1"/>
</dbReference>
<dbReference type="NCBIfam" id="NF045579">
    <property type="entry name" value="rhamnoside_JR"/>
    <property type="match status" value="1"/>
</dbReference>
<evidence type="ECO:0000256" key="1">
    <source>
        <dbReference type="ARBA" id="ARBA00022729"/>
    </source>
</evidence>
<evidence type="ECO:0000313" key="3">
    <source>
        <dbReference type="EMBL" id="EMI52698.1"/>
    </source>
</evidence>
<reference evidence="3 4" key="1">
    <citation type="journal article" date="2013" name="Mar. Genomics">
        <title>Expression of sulfatases in Rhodopirellula baltica and the diversity of sulfatases in the genus Rhodopirellula.</title>
        <authorList>
            <person name="Wegner C.E."/>
            <person name="Richter-Heitmann T."/>
            <person name="Klindworth A."/>
            <person name="Klockow C."/>
            <person name="Richter M."/>
            <person name="Achstetter T."/>
            <person name="Glockner F.O."/>
            <person name="Harder J."/>
        </authorList>
    </citation>
    <scope>NUCLEOTIDE SEQUENCE [LARGE SCALE GENOMIC DNA]</scope>
    <source>
        <strain evidence="3 4">SM41</strain>
    </source>
</reference>
<keyword evidence="4" id="KW-1185">Reference proteome</keyword>
<accession>M5U9P5</accession>
<dbReference type="PANTHER" id="PTHR43817">
    <property type="entry name" value="GLYCOSYL HYDROLASE"/>
    <property type="match status" value="1"/>
</dbReference>
<comment type="caution">
    <text evidence="3">The sequence shown here is derived from an EMBL/GenBank/DDBJ whole genome shotgun (WGS) entry which is preliminary data.</text>
</comment>
<proteinExistence type="predicted"/>
<dbReference type="PATRIC" id="fig|1263870.3.peg.6221"/>
<dbReference type="PANTHER" id="PTHR43817:SF1">
    <property type="entry name" value="HYDROLASE, FAMILY 43, PUTATIVE (AFU_ORTHOLOGUE AFUA_3G01660)-RELATED"/>
    <property type="match status" value="1"/>
</dbReference>
<dbReference type="EMBL" id="ANOH01000409">
    <property type="protein sequence ID" value="EMI52698.1"/>
    <property type="molecule type" value="Genomic_DNA"/>
</dbReference>
<keyword evidence="1" id="KW-0732">Signal</keyword>
<dbReference type="AlphaFoldDB" id="M5U9P5"/>
<dbReference type="GO" id="GO:0016787">
    <property type="term" value="F:hydrolase activity"/>
    <property type="evidence" value="ECO:0007669"/>
    <property type="project" value="UniProtKB-KW"/>
</dbReference>
<dbReference type="SUPFAM" id="SSF49785">
    <property type="entry name" value="Galactose-binding domain-like"/>
    <property type="match status" value="1"/>
</dbReference>
<evidence type="ECO:0000256" key="2">
    <source>
        <dbReference type="ARBA" id="ARBA00022801"/>
    </source>
</evidence>
<organism evidence="3 4">
    <name type="scientific">Rhodopirellula sallentina SM41</name>
    <dbReference type="NCBI Taxonomy" id="1263870"/>
    <lineage>
        <taxon>Bacteria</taxon>
        <taxon>Pseudomonadati</taxon>
        <taxon>Planctomycetota</taxon>
        <taxon>Planctomycetia</taxon>
        <taxon>Pirellulales</taxon>
        <taxon>Pirellulaceae</taxon>
        <taxon>Rhodopirellula</taxon>
    </lineage>
</organism>
<gene>
    <name evidence="3" type="ORF">RSSM_05867</name>
</gene>
<dbReference type="InterPro" id="IPR008979">
    <property type="entry name" value="Galactose-bd-like_sf"/>
</dbReference>
<dbReference type="Gene3D" id="2.60.120.260">
    <property type="entry name" value="Galactose-binding domain-like"/>
    <property type="match status" value="1"/>
</dbReference>
<protein>
    <submittedName>
        <fullName evidence="3">Glycosyl hydrolase family 2, sugar binding domain protein</fullName>
    </submittedName>
</protein>
<dbReference type="Proteomes" id="UP000011885">
    <property type="component" value="Unassembled WGS sequence"/>
</dbReference>
<evidence type="ECO:0000313" key="4">
    <source>
        <dbReference type="Proteomes" id="UP000011885"/>
    </source>
</evidence>